<dbReference type="Proteomes" id="UP001558652">
    <property type="component" value="Unassembled WGS sequence"/>
</dbReference>
<dbReference type="AlphaFoldDB" id="A0ABD0Y9V6"/>
<keyword evidence="3" id="KW-0677">Repeat</keyword>
<keyword evidence="6" id="KW-1185">Reference proteome</keyword>
<dbReference type="Gene3D" id="3.80.10.10">
    <property type="entry name" value="Ribonuclease Inhibitor"/>
    <property type="match status" value="2"/>
</dbReference>
<organism evidence="5 6">
    <name type="scientific">Ranatra chinensis</name>
    <dbReference type="NCBI Taxonomy" id="642074"/>
    <lineage>
        <taxon>Eukaryota</taxon>
        <taxon>Metazoa</taxon>
        <taxon>Ecdysozoa</taxon>
        <taxon>Arthropoda</taxon>
        <taxon>Hexapoda</taxon>
        <taxon>Insecta</taxon>
        <taxon>Pterygota</taxon>
        <taxon>Neoptera</taxon>
        <taxon>Paraneoptera</taxon>
        <taxon>Hemiptera</taxon>
        <taxon>Heteroptera</taxon>
        <taxon>Panheteroptera</taxon>
        <taxon>Nepomorpha</taxon>
        <taxon>Nepidae</taxon>
        <taxon>Ranatrinae</taxon>
        <taxon>Ranatra</taxon>
    </lineage>
</organism>
<dbReference type="InterPro" id="IPR050541">
    <property type="entry name" value="LRR_TM_domain-containing"/>
</dbReference>
<dbReference type="SUPFAM" id="SSF52058">
    <property type="entry name" value="L domain-like"/>
    <property type="match status" value="1"/>
</dbReference>
<feature type="transmembrane region" description="Helical" evidence="4">
    <location>
        <begin position="287"/>
        <end position="312"/>
    </location>
</feature>
<keyword evidence="4" id="KW-0472">Membrane</keyword>
<dbReference type="PANTHER" id="PTHR24369:SF210">
    <property type="entry name" value="CHAOPTIN-RELATED"/>
    <property type="match status" value="1"/>
</dbReference>
<proteinExistence type="predicted"/>
<dbReference type="EMBL" id="JBFDAA010000011">
    <property type="protein sequence ID" value="KAL1124115.1"/>
    <property type="molecule type" value="Genomic_DNA"/>
</dbReference>
<name>A0ABD0Y9V6_9HEMI</name>
<reference evidence="5 6" key="1">
    <citation type="submission" date="2024-07" db="EMBL/GenBank/DDBJ databases">
        <title>Chromosome-level genome assembly of the water stick insect Ranatra chinensis (Heteroptera: Nepidae).</title>
        <authorList>
            <person name="Liu X."/>
        </authorList>
    </citation>
    <scope>NUCLEOTIDE SEQUENCE [LARGE SCALE GENOMIC DNA]</scope>
    <source>
        <strain evidence="5">Cailab_2021Rc</strain>
        <tissue evidence="5">Muscle</tissue>
    </source>
</reference>
<dbReference type="InterPro" id="IPR001611">
    <property type="entry name" value="Leu-rich_rpt"/>
</dbReference>
<evidence type="ECO:0000256" key="4">
    <source>
        <dbReference type="SAM" id="Phobius"/>
    </source>
</evidence>
<comment type="caution">
    <text evidence="5">The sequence shown here is derived from an EMBL/GenBank/DDBJ whole genome shotgun (WGS) entry which is preliminary data.</text>
</comment>
<dbReference type="InterPro" id="IPR003591">
    <property type="entry name" value="Leu-rich_rpt_typical-subtyp"/>
</dbReference>
<gene>
    <name evidence="5" type="ORF">AAG570_001885</name>
</gene>
<evidence type="ECO:0000256" key="2">
    <source>
        <dbReference type="ARBA" id="ARBA00022729"/>
    </source>
</evidence>
<protein>
    <submittedName>
        <fullName evidence="5">Uncharacterized protein</fullName>
    </submittedName>
</protein>
<dbReference type="InterPro" id="IPR032675">
    <property type="entry name" value="LRR_dom_sf"/>
</dbReference>
<sequence>MNPHIYSLMSGLTHLDLGDNEFKYLGTDWFTDLKRLQVLEIDGNHFPVVLEGTFGTQYKLQELVLSRNRLAKVTTHAFTNLSSLVDLDLSYNKLIKLETQTLAPMTESLRSLKVSGNNLDVAELTFVLQSVTKLRELAIADMSIASEDLPIGMLVYQENLRLLNLSGNEFTHFPVQVLSPVPKLSVLDLSRNKFQGLDERLVARLESVGTVRLERNPWSCDLCHITPLLSRVNRSASFKKAVCSVPAAVKGRTLESLNMASLSWCGSGVGYRDESFAGLPLTHNTQLGLIAAGAAVALLVVTAAAIVAGLLYNKHHAAYYYTHEEKRGPEHNAILQKNGVLPNETVIKKVSIATIDEITKDPDLQVLANGT</sequence>
<keyword evidence="4" id="KW-1133">Transmembrane helix</keyword>
<dbReference type="PANTHER" id="PTHR24369">
    <property type="entry name" value="ANTIGEN BSP, PUTATIVE-RELATED"/>
    <property type="match status" value="1"/>
</dbReference>
<dbReference type="SMART" id="SM00369">
    <property type="entry name" value="LRR_TYP"/>
    <property type="match status" value="6"/>
</dbReference>
<keyword evidence="1" id="KW-0433">Leucine-rich repeat</keyword>
<accession>A0ABD0Y9V6</accession>
<dbReference type="Pfam" id="PF13855">
    <property type="entry name" value="LRR_8"/>
    <property type="match status" value="3"/>
</dbReference>
<evidence type="ECO:0000256" key="1">
    <source>
        <dbReference type="ARBA" id="ARBA00022614"/>
    </source>
</evidence>
<keyword evidence="2" id="KW-0732">Signal</keyword>
<evidence type="ECO:0000256" key="3">
    <source>
        <dbReference type="ARBA" id="ARBA00022737"/>
    </source>
</evidence>
<keyword evidence="4" id="KW-0812">Transmembrane</keyword>
<evidence type="ECO:0000313" key="5">
    <source>
        <dbReference type="EMBL" id="KAL1124115.1"/>
    </source>
</evidence>
<evidence type="ECO:0000313" key="6">
    <source>
        <dbReference type="Proteomes" id="UP001558652"/>
    </source>
</evidence>